<dbReference type="Proteomes" id="UP000580568">
    <property type="component" value="Unassembled WGS sequence"/>
</dbReference>
<reference evidence="6 7" key="1">
    <citation type="submission" date="2020-07" db="EMBL/GenBank/DDBJ databases">
        <title>A new beta-1,3-glucan-decomposing anaerobic bacterium isolated from anoxic soil subjected to biological soil disinfestation.</title>
        <authorList>
            <person name="Ueki A."/>
            <person name="Tonouchi A."/>
        </authorList>
    </citation>
    <scope>NUCLEOTIDE SEQUENCE [LARGE SCALE GENOMIC DNA]</scope>
    <source>
        <strain evidence="6 7">TW1</strain>
    </source>
</reference>
<feature type="transmembrane region" description="Helical" evidence="5">
    <location>
        <begin position="160"/>
        <end position="187"/>
    </location>
</feature>
<sequence>MENKKKQFKAKAYIVPVVLIAIMGLILFIPAGTIRFWEAWILWSGFSLITFFIAVYFSKKSPEFLERRAKVKEEGTTKKAPAFLKLYYLGFILPGIDFRFNWSHEVAWFILLSNLIVFVAYIFIFYVFKVNTYASTVIQVEKKQEVITTGPYSIVRHPMYFGMVLMSLFIPLALGSYLALIPMLLIIPLMIFRIEGEEEVLSRSLKGYKEYCLKTPYRLIPFVW</sequence>
<comment type="caution">
    <text evidence="6">The sequence shown here is derived from an EMBL/GenBank/DDBJ whole genome shotgun (WGS) entry which is preliminary data.</text>
</comment>
<name>A0A6V8SE48_9CLOT</name>
<comment type="subcellular location">
    <subcellularLocation>
        <location evidence="1">Membrane</location>
        <topology evidence="1">Multi-pass membrane protein</topology>
    </subcellularLocation>
</comment>
<dbReference type="EMBL" id="BLZR01000001">
    <property type="protein sequence ID" value="GFP75509.1"/>
    <property type="molecule type" value="Genomic_DNA"/>
</dbReference>
<accession>A0A6V8SE48</accession>
<gene>
    <name evidence="6" type="ORF">bsdtw1_01592</name>
</gene>
<dbReference type="Pfam" id="PF04140">
    <property type="entry name" value="ICMT"/>
    <property type="match status" value="1"/>
</dbReference>
<dbReference type="GO" id="GO:0016020">
    <property type="term" value="C:membrane"/>
    <property type="evidence" value="ECO:0007669"/>
    <property type="project" value="UniProtKB-SubCell"/>
</dbReference>
<keyword evidence="4 5" id="KW-0472">Membrane</keyword>
<dbReference type="GO" id="GO:0004671">
    <property type="term" value="F:protein C-terminal S-isoprenylcysteine carboxyl O-methyltransferase activity"/>
    <property type="evidence" value="ECO:0007669"/>
    <property type="project" value="InterPro"/>
</dbReference>
<dbReference type="InterPro" id="IPR052527">
    <property type="entry name" value="Metal_cation-efflux_comp"/>
</dbReference>
<keyword evidence="3 5" id="KW-1133">Transmembrane helix</keyword>
<dbReference type="PANTHER" id="PTHR43847">
    <property type="entry name" value="BLL3993 PROTEIN"/>
    <property type="match status" value="1"/>
</dbReference>
<dbReference type="PANTHER" id="PTHR43847:SF1">
    <property type="entry name" value="BLL3993 PROTEIN"/>
    <property type="match status" value="1"/>
</dbReference>
<evidence type="ECO:0000256" key="2">
    <source>
        <dbReference type="ARBA" id="ARBA00022692"/>
    </source>
</evidence>
<feature type="transmembrane region" description="Helical" evidence="5">
    <location>
        <begin position="40"/>
        <end position="58"/>
    </location>
</feature>
<dbReference type="Gene3D" id="1.20.120.1630">
    <property type="match status" value="1"/>
</dbReference>
<evidence type="ECO:0000256" key="5">
    <source>
        <dbReference type="SAM" id="Phobius"/>
    </source>
</evidence>
<feature type="transmembrane region" description="Helical" evidence="5">
    <location>
        <begin position="106"/>
        <end position="128"/>
    </location>
</feature>
<evidence type="ECO:0008006" key="8">
    <source>
        <dbReference type="Google" id="ProtNLM"/>
    </source>
</evidence>
<evidence type="ECO:0000256" key="4">
    <source>
        <dbReference type="ARBA" id="ARBA00023136"/>
    </source>
</evidence>
<protein>
    <recommendedName>
        <fullName evidence="8">Isoprenylcysteine carboxylmethyltransferase family protein</fullName>
    </recommendedName>
</protein>
<keyword evidence="7" id="KW-1185">Reference proteome</keyword>
<proteinExistence type="predicted"/>
<keyword evidence="2 5" id="KW-0812">Transmembrane</keyword>
<organism evidence="6 7">
    <name type="scientific">Clostridium fungisolvens</name>
    <dbReference type="NCBI Taxonomy" id="1604897"/>
    <lineage>
        <taxon>Bacteria</taxon>
        <taxon>Bacillati</taxon>
        <taxon>Bacillota</taxon>
        <taxon>Clostridia</taxon>
        <taxon>Eubacteriales</taxon>
        <taxon>Clostridiaceae</taxon>
        <taxon>Clostridium</taxon>
    </lineage>
</organism>
<evidence type="ECO:0000313" key="7">
    <source>
        <dbReference type="Proteomes" id="UP000580568"/>
    </source>
</evidence>
<evidence type="ECO:0000256" key="3">
    <source>
        <dbReference type="ARBA" id="ARBA00022989"/>
    </source>
</evidence>
<dbReference type="AlphaFoldDB" id="A0A6V8SE48"/>
<dbReference type="InterPro" id="IPR007269">
    <property type="entry name" value="ICMT_MeTrfase"/>
</dbReference>
<dbReference type="RefSeq" id="WP_244638126.1">
    <property type="nucleotide sequence ID" value="NZ_BLZR01000001.1"/>
</dbReference>
<feature type="transmembrane region" description="Helical" evidence="5">
    <location>
        <begin position="12"/>
        <end position="34"/>
    </location>
</feature>
<evidence type="ECO:0000313" key="6">
    <source>
        <dbReference type="EMBL" id="GFP75509.1"/>
    </source>
</evidence>
<evidence type="ECO:0000256" key="1">
    <source>
        <dbReference type="ARBA" id="ARBA00004141"/>
    </source>
</evidence>